<dbReference type="Proteomes" id="UP000177346">
    <property type="component" value="Unassembled WGS sequence"/>
</dbReference>
<evidence type="ECO:0000313" key="7">
    <source>
        <dbReference type="EMBL" id="OGF86940.1"/>
    </source>
</evidence>
<keyword evidence="4" id="KW-0564">Palmitate</keyword>
<dbReference type="EMBL" id="MFIF01000009">
    <property type="protein sequence ID" value="OGF86940.1"/>
    <property type="molecule type" value="Genomic_DNA"/>
</dbReference>
<dbReference type="PROSITE" id="PS51257">
    <property type="entry name" value="PROKAR_LIPOPROTEIN"/>
    <property type="match status" value="1"/>
</dbReference>
<dbReference type="InterPro" id="IPR008874">
    <property type="entry name" value="TraT_complement-R"/>
</dbReference>
<dbReference type="AlphaFoldDB" id="A0A1F5XGF2"/>
<gene>
    <name evidence="7" type="ORF">A3B19_00700</name>
</gene>
<comment type="subcellular location">
    <subcellularLocation>
        <location evidence="1">Cell outer membrane</location>
        <topology evidence="1">Lipid-anchor</topology>
    </subcellularLocation>
</comment>
<dbReference type="PIRSF" id="PIRSF002859">
    <property type="entry name" value="Lipo_traT"/>
    <property type="match status" value="1"/>
</dbReference>
<comment type="caution">
    <text evidence="7">The sequence shown here is derived from an EMBL/GenBank/DDBJ whole genome shotgun (WGS) entry which is preliminary data.</text>
</comment>
<protein>
    <recommendedName>
        <fullName evidence="9">Conjugal transfer protein TraT</fullName>
    </recommendedName>
</protein>
<keyword evidence="3" id="KW-0472">Membrane</keyword>
<proteinExistence type="predicted"/>
<dbReference type="Pfam" id="PF05818">
    <property type="entry name" value="TraT"/>
    <property type="match status" value="1"/>
</dbReference>
<accession>A0A1F5XGF2</accession>
<name>A0A1F5XGF2_9BACT</name>
<feature type="region of interest" description="Disordered" evidence="6">
    <location>
        <begin position="187"/>
        <end position="206"/>
    </location>
</feature>
<organism evidence="7 8">
    <name type="scientific">Candidatus Giovannonibacteria bacterium RIFCSPLOWO2_01_FULL_46_32</name>
    <dbReference type="NCBI Taxonomy" id="1798353"/>
    <lineage>
        <taxon>Bacteria</taxon>
        <taxon>Candidatus Giovannoniibacteriota</taxon>
    </lineage>
</organism>
<feature type="compositionally biased region" description="Polar residues" evidence="6">
    <location>
        <begin position="192"/>
        <end position="206"/>
    </location>
</feature>
<evidence type="ECO:0000256" key="3">
    <source>
        <dbReference type="ARBA" id="ARBA00023136"/>
    </source>
</evidence>
<evidence type="ECO:0008006" key="9">
    <source>
        <dbReference type="Google" id="ProtNLM"/>
    </source>
</evidence>
<dbReference type="GO" id="GO:0009279">
    <property type="term" value="C:cell outer membrane"/>
    <property type="evidence" value="ECO:0007669"/>
    <property type="project" value="UniProtKB-SubCell"/>
</dbReference>
<sequence>MKRWKWFLLVFALTAYALLVSGCAAMSTALRYKDLSVQARLAETVFRKPIPASQKIVWIELGDTSGMDVKLSDLAGLMNAKGYKVVSDPEEANIWLQSNVRYLGDASTPAIQEAMHASYGGPILGAGAGAIIGGLASNSPNAPFVGGFIGGAIGQAAEWIAGELVKKVVYAVIVDIQISEKTGRSVTERQTARIQQGTGSSVQQDTGAYDSDRLIYRNRLSATATQVNLDFETAKPALIRRITESIAGMLN</sequence>
<evidence type="ECO:0000256" key="2">
    <source>
        <dbReference type="ARBA" id="ARBA00022729"/>
    </source>
</evidence>
<evidence type="ECO:0000256" key="5">
    <source>
        <dbReference type="ARBA" id="ARBA00023288"/>
    </source>
</evidence>
<evidence type="ECO:0000256" key="1">
    <source>
        <dbReference type="ARBA" id="ARBA00004459"/>
    </source>
</evidence>
<keyword evidence="5" id="KW-0449">Lipoprotein</keyword>
<evidence type="ECO:0000256" key="4">
    <source>
        <dbReference type="ARBA" id="ARBA00023139"/>
    </source>
</evidence>
<evidence type="ECO:0000256" key="6">
    <source>
        <dbReference type="SAM" id="MobiDB-lite"/>
    </source>
</evidence>
<reference evidence="7 8" key="1">
    <citation type="journal article" date="2016" name="Nat. Commun.">
        <title>Thousands of microbial genomes shed light on interconnected biogeochemical processes in an aquifer system.</title>
        <authorList>
            <person name="Anantharaman K."/>
            <person name="Brown C.T."/>
            <person name="Hug L.A."/>
            <person name="Sharon I."/>
            <person name="Castelle C.J."/>
            <person name="Probst A.J."/>
            <person name="Thomas B.C."/>
            <person name="Singh A."/>
            <person name="Wilkins M.J."/>
            <person name="Karaoz U."/>
            <person name="Brodie E.L."/>
            <person name="Williams K.H."/>
            <person name="Hubbard S.S."/>
            <person name="Banfield J.F."/>
        </authorList>
    </citation>
    <scope>NUCLEOTIDE SEQUENCE [LARGE SCALE GENOMIC DNA]</scope>
</reference>
<evidence type="ECO:0000313" key="8">
    <source>
        <dbReference type="Proteomes" id="UP000177346"/>
    </source>
</evidence>
<keyword evidence="2" id="KW-0732">Signal</keyword>